<dbReference type="PROSITE" id="PS51257">
    <property type="entry name" value="PROKAR_LIPOPROTEIN"/>
    <property type="match status" value="1"/>
</dbReference>
<proteinExistence type="inferred from homology"/>
<dbReference type="RefSeq" id="WP_163952070.1">
    <property type="nucleotide sequence ID" value="NZ_JAAFZH010000009.1"/>
</dbReference>
<protein>
    <submittedName>
        <fullName evidence="9">RagB/SusD family nutrient uptake outer membrane protein</fullName>
    </submittedName>
</protein>
<dbReference type="AlphaFoldDB" id="A0A6L9L8Y5"/>
<dbReference type="EMBL" id="JAAFZH010000009">
    <property type="protein sequence ID" value="NDU97034.1"/>
    <property type="molecule type" value="Genomic_DNA"/>
</dbReference>
<dbReference type="Proteomes" id="UP000474175">
    <property type="component" value="Unassembled WGS sequence"/>
</dbReference>
<dbReference type="InterPro" id="IPR012944">
    <property type="entry name" value="SusD_RagB_dom"/>
</dbReference>
<evidence type="ECO:0000313" key="9">
    <source>
        <dbReference type="EMBL" id="NDU97034.1"/>
    </source>
</evidence>
<accession>A0A6L9L8Y5</accession>
<evidence type="ECO:0000256" key="6">
    <source>
        <dbReference type="SAM" id="SignalP"/>
    </source>
</evidence>
<feature type="chain" id="PRO_5026755022" evidence="6">
    <location>
        <begin position="22"/>
        <end position="494"/>
    </location>
</feature>
<keyword evidence="5" id="KW-0998">Cell outer membrane</keyword>
<dbReference type="Gene3D" id="1.25.40.390">
    <property type="match status" value="1"/>
</dbReference>
<keyword evidence="4" id="KW-0472">Membrane</keyword>
<keyword evidence="10" id="KW-1185">Reference proteome</keyword>
<evidence type="ECO:0000259" key="8">
    <source>
        <dbReference type="Pfam" id="PF14322"/>
    </source>
</evidence>
<dbReference type="SUPFAM" id="SSF48452">
    <property type="entry name" value="TPR-like"/>
    <property type="match status" value="1"/>
</dbReference>
<evidence type="ECO:0000256" key="5">
    <source>
        <dbReference type="ARBA" id="ARBA00023237"/>
    </source>
</evidence>
<dbReference type="CDD" id="cd08977">
    <property type="entry name" value="SusD"/>
    <property type="match status" value="1"/>
</dbReference>
<keyword evidence="3 6" id="KW-0732">Signal</keyword>
<comment type="similarity">
    <text evidence="2">Belongs to the SusD family.</text>
</comment>
<evidence type="ECO:0000313" key="10">
    <source>
        <dbReference type="Proteomes" id="UP000474175"/>
    </source>
</evidence>
<evidence type="ECO:0000256" key="2">
    <source>
        <dbReference type="ARBA" id="ARBA00006275"/>
    </source>
</evidence>
<comment type="subcellular location">
    <subcellularLocation>
        <location evidence="1">Cell outer membrane</location>
    </subcellularLocation>
</comment>
<name>A0A6L9L8Y5_9BACT</name>
<evidence type="ECO:0000256" key="1">
    <source>
        <dbReference type="ARBA" id="ARBA00004442"/>
    </source>
</evidence>
<dbReference type="GO" id="GO:0009279">
    <property type="term" value="C:cell outer membrane"/>
    <property type="evidence" value="ECO:0007669"/>
    <property type="project" value="UniProtKB-SubCell"/>
</dbReference>
<evidence type="ECO:0000256" key="3">
    <source>
        <dbReference type="ARBA" id="ARBA00022729"/>
    </source>
</evidence>
<dbReference type="Pfam" id="PF14322">
    <property type="entry name" value="SusD-like_3"/>
    <property type="match status" value="1"/>
</dbReference>
<dbReference type="Pfam" id="PF07980">
    <property type="entry name" value="SusD_RagB"/>
    <property type="match status" value="1"/>
</dbReference>
<evidence type="ECO:0000256" key="4">
    <source>
        <dbReference type="ARBA" id="ARBA00023136"/>
    </source>
</evidence>
<comment type="caution">
    <text evidence="9">The sequence shown here is derived from an EMBL/GenBank/DDBJ whole genome shotgun (WGS) entry which is preliminary data.</text>
</comment>
<organism evidence="9 10">
    <name type="scientific">Spirosoma terrae</name>
    <dbReference type="NCBI Taxonomy" id="1968276"/>
    <lineage>
        <taxon>Bacteria</taxon>
        <taxon>Pseudomonadati</taxon>
        <taxon>Bacteroidota</taxon>
        <taxon>Cytophagia</taxon>
        <taxon>Cytophagales</taxon>
        <taxon>Cytophagaceae</taxon>
        <taxon>Spirosoma</taxon>
    </lineage>
</organism>
<feature type="domain" description="SusD-like N-terminal" evidence="8">
    <location>
        <begin position="104"/>
        <end position="237"/>
    </location>
</feature>
<reference evidence="9 10" key="1">
    <citation type="submission" date="2020-02" db="EMBL/GenBank/DDBJ databases">
        <title>Draft genome sequence of two Spirosoma agri KCTC 52727 and Spirosoma terrae KCTC 52035.</title>
        <authorList>
            <person name="Rojas J."/>
            <person name="Ambika Manirajan B."/>
            <person name="Suarez C."/>
            <person name="Ratering S."/>
            <person name="Schnell S."/>
        </authorList>
    </citation>
    <scope>NUCLEOTIDE SEQUENCE [LARGE SCALE GENOMIC DNA]</scope>
    <source>
        <strain evidence="9 10">KCTC 52035</strain>
    </source>
</reference>
<evidence type="ECO:0000259" key="7">
    <source>
        <dbReference type="Pfam" id="PF07980"/>
    </source>
</evidence>
<sequence>MKKRYLTLVMALGLLTTTSCEKEFLETSPTGSIDAGSAYATTANATAAINGIYRAMVVRYLSSQGHFGHPAMMIILDLLGEDVVISNTSNTWHLPEIRWLAHRNDTSAGDQLAYELYYRLIGNANIAIASIDNAAGPEADKNRLKGEALGLRAFSYFNLVQLYGKRYNGAAKPNTQPGVPLVLTPTTDGLPRATVEEIYTQINADLAQAATLLTSTRSYKSHINLEVIKGFQARVALTQQNWADAAKLAAEARKGYSPMSATQYQDGFSDISNPEWIWGFDHLEDQSEFFGAFHSYMSSNFNSTNIRVSPKVINSALYDKIPTTDVRSKMWVKTPTATNSIVPTGGVRAPYLNQKFRLPGTPSTSTMGDIPYMRAAEMYLIEAEAQARLGNNAEASTALFNLITTRDPAYVKSTKTGTDLIDEILFHRRVELWGEGFRFTDLKRMNAPLNRNGSTNIQSSVVVLFDMPAGDKQWEFLIPRRELNANKAIEQNPL</sequence>
<dbReference type="InterPro" id="IPR033985">
    <property type="entry name" value="SusD-like_N"/>
</dbReference>
<dbReference type="InterPro" id="IPR011990">
    <property type="entry name" value="TPR-like_helical_dom_sf"/>
</dbReference>
<feature type="domain" description="RagB/SusD" evidence="7">
    <location>
        <begin position="350"/>
        <end position="493"/>
    </location>
</feature>
<feature type="signal peptide" evidence="6">
    <location>
        <begin position="1"/>
        <end position="21"/>
    </location>
</feature>
<gene>
    <name evidence="9" type="ORF">GK108_19265</name>
</gene>